<dbReference type="AlphaFoldDB" id="A0A7J7IPE1"/>
<comment type="caution">
    <text evidence="2">The sequence shown here is derived from an EMBL/GenBank/DDBJ whole genome shotgun (WGS) entry which is preliminary data.</text>
</comment>
<proteinExistence type="predicted"/>
<evidence type="ECO:0000256" key="1">
    <source>
        <dbReference type="SAM" id="MobiDB-lite"/>
    </source>
</evidence>
<dbReference type="Proteomes" id="UP000530660">
    <property type="component" value="Unassembled WGS sequence"/>
</dbReference>
<dbReference type="Gene3D" id="3.40.140.10">
    <property type="entry name" value="Cytidine Deaminase, domain 2"/>
    <property type="match status" value="1"/>
</dbReference>
<feature type="region of interest" description="Disordered" evidence="1">
    <location>
        <begin position="242"/>
        <end position="304"/>
    </location>
</feature>
<sequence>MEVGPRGLVSIHPLALFRIADAYTCALKKRRESLGAVTRSHEAGSDTTAQGILLGTKRVQSYGSRLTSSRKYLPEEGAEWEVMLALECAPLTPHNIERVYEAACLAHPNKALLGWYTAKSPPVAGGATTSYAQLLSIEAAIIHQFQQEALWLEIRMEPPPSANNRDVVPQMQAWLVTPRIQHQDCNVTVTDTMDAHLKRGWDDLLASLSVCALSLTVEESEAERWVMETLRHKPTRNELIRSETSAWTSRDEHHDTSSREDAFAKPRKEASTETTHPAGDLMSSGGGFSHERSGTAWLAHRPDS</sequence>
<evidence type="ECO:0000313" key="3">
    <source>
        <dbReference type="Proteomes" id="UP000530660"/>
    </source>
</evidence>
<evidence type="ECO:0000313" key="2">
    <source>
        <dbReference type="EMBL" id="KAF6004986.1"/>
    </source>
</evidence>
<dbReference type="EMBL" id="VWRR01000002">
    <property type="protein sequence ID" value="KAF6004986.1"/>
    <property type="molecule type" value="Genomic_DNA"/>
</dbReference>
<feature type="compositionally biased region" description="Basic and acidic residues" evidence="1">
    <location>
        <begin position="249"/>
        <end position="271"/>
    </location>
</feature>
<keyword evidence="3" id="KW-1185">Reference proteome</keyword>
<accession>A0A7J7IPE1</accession>
<organism evidence="2 3">
    <name type="scientific">Cyanidiococcus yangmingshanensis</name>
    <dbReference type="NCBI Taxonomy" id="2690220"/>
    <lineage>
        <taxon>Eukaryota</taxon>
        <taxon>Rhodophyta</taxon>
        <taxon>Bangiophyceae</taxon>
        <taxon>Cyanidiales</taxon>
        <taxon>Cyanidiaceae</taxon>
        <taxon>Cyanidiococcus</taxon>
    </lineage>
</organism>
<name>A0A7J7IPE1_9RHOD</name>
<protein>
    <submittedName>
        <fullName evidence="2">Uncharacterized protein</fullName>
    </submittedName>
</protein>
<gene>
    <name evidence="2" type="ORF">F1559_004758</name>
</gene>
<reference evidence="2 3" key="1">
    <citation type="journal article" date="2020" name="J. Phycol.">
        <title>Comparative genome analysis reveals Cyanidiococcus gen. nov., a new extremophilic red algal genus sister to Cyanidioschyzon (Cyanidioschyzonaceae, Rhodophyta).</title>
        <authorList>
            <person name="Liu S.-L."/>
            <person name="Chiang Y.-R."/>
            <person name="Yoon H.S."/>
            <person name="Fu H.-Y."/>
        </authorList>
    </citation>
    <scope>NUCLEOTIDE SEQUENCE [LARGE SCALE GENOMIC DNA]</scope>
    <source>
        <strain evidence="2 3">THAL066</strain>
    </source>
</reference>
<dbReference type="OrthoDB" id="10643880at2759"/>